<dbReference type="AlphaFoldDB" id="A0A0F8DEI6"/>
<accession>A0A0F8DEI6</accession>
<evidence type="ECO:0008006" key="3">
    <source>
        <dbReference type="Google" id="ProtNLM"/>
    </source>
</evidence>
<name>A0A0F8DEI6_CERFI</name>
<reference evidence="1 2" key="1">
    <citation type="submission" date="2015-04" db="EMBL/GenBank/DDBJ databases">
        <title>Genome sequence of Ceratocystis platani, a major pathogen of plane trees.</title>
        <authorList>
            <person name="Belbahri L."/>
        </authorList>
    </citation>
    <scope>NUCLEOTIDE SEQUENCE [LARGE SCALE GENOMIC DNA]</scope>
    <source>
        <strain evidence="1 2">CFO</strain>
    </source>
</reference>
<dbReference type="EMBL" id="LBBL01000165">
    <property type="protein sequence ID" value="KKF94384.1"/>
    <property type="molecule type" value="Genomic_DNA"/>
</dbReference>
<evidence type="ECO:0000313" key="2">
    <source>
        <dbReference type="Proteomes" id="UP000034841"/>
    </source>
</evidence>
<dbReference type="OrthoDB" id="509124at2759"/>
<dbReference type="Proteomes" id="UP000034841">
    <property type="component" value="Unassembled WGS sequence"/>
</dbReference>
<organism evidence="1 2">
    <name type="scientific">Ceratocystis fimbriata f. sp. platani</name>
    <dbReference type="NCBI Taxonomy" id="88771"/>
    <lineage>
        <taxon>Eukaryota</taxon>
        <taxon>Fungi</taxon>
        <taxon>Dikarya</taxon>
        <taxon>Ascomycota</taxon>
        <taxon>Pezizomycotina</taxon>
        <taxon>Sordariomycetes</taxon>
        <taxon>Hypocreomycetidae</taxon>
        <taxon>Microascales</taxon>
        <taxon>Ceratocystidaceae</taxon>
        <taxon>Ceratocystis</taxon>
    </lineage>
</organism>
<keyword evidence="2" id="KW-1185">Reference proteome</keyword>
<proteinExistence type="predicted"/>
<gene>
    <name evidence="1" type="ORF">CFO_g3278</name>
</gene>
<evidence type="ECO:0000313" key="1">
    <source>
        <dbReference type="EMBL" id="KKF94384.1"/>
    </source>
</evidence>
<protein>
    <recommendedName>
        <fullName evidence="3">Polyketide cyclase / dehydrase and lipid transport</fullName>
    </recommendedName>
</protein>
<comment type="caution">
    <text evidence="1">The sequence shown here is derived from an EMBL/GenBank/DDBJ whole genome shotgun (WGS) entry which is preliminary data.</text>
</comment>
<sequence>MPSGPAFHGILPNQPACLQSPPIPTPSHPTGGVFTLSASTTIQAPALSCVATALDPTAYASWSRLTPCASLVSSPPPDPEADPVLQPIFARSARPGSVIRLATVLRPGWVPATIKITIRAAVRFHDVEGRSGWRIIWAPRSVPGVVSWTERVQEFIEVSDGNGDGVVTEYTLWETFGGVAAHIMKATLAKDLVGGFESWMDDLKREAERQARAAREPEANGPLGS</sequence>